<dbReference type="InterPro" id="IPR050469">
    <property type="entry name" value="Diguanylate_Cyclase"/>
</dbReference>
<dbReference type="PROSITE" id="PS50887">
    <property type="entry name" value="GGDEF"/>
    <property type="match status" value="1"/>
</dbReference>
<dbReference type="SUPFAM" id="SSF55781">
    <property type="entry name" value="GAF domain-like"/>
    <property type="match status" value="1"/>
</dbReference>
<dbReference type="SUPFAM" id="SSF55073">
    <property type="entry name" value="Nucleotide cyclase"/>
    <property type="match status" value="1"/>
</dbReference>
<feature type="domain" description="GGDEF" evidence="1">
    <location>
        <begin position="217"/>
        <end position="346"/>
    </location>
</feature>
<accession>A0A1I0YH84</accession>
<dbReference type="PANTHER" id="PTHR45138:SF24">
    <property type="entry name" value="DIGUANYLATE CYCLASE DGCC-RELATED"/>
    <property type="match status" value="1"/>
</dbReference>
<dbReference type="InterPro" id="IPR029016">
    <property type="entry name" value="GAF-like_dom_sf"/>
</dbReference>
<evidence type="ECO:0000313" key="2">
    <source>
        <dbReference type="EMBL" id="SFB11523.1"/>
    </source>
</evidence>
<keyword evidence="3" id="KW-1185">Reference proteome</keyword>
<sequence length="491" mass="50228">MTTQRLPGATPEPPLGDASRLALVARRLQAGGTLEEVARIGAAGARQVLRADLVGVRRIEQHTSTSIAVDPVPTGARDTWLATRQVRTEDRPYLARLIAEQTGHFWHDPAVHPAAPGGSGDVGVLRDFGMASAVDVPLLVNGSTWGHVIAGRRAGSGPFTAEDLARAEVVAAMLTGAVARVDLEEQVAHLVADDPLTGLGNRRVADTAAASALASGEETVIVMCDVDGLKRVNDELGHDVGDDLLRSVADVLRRVADALPGCTPARIGGDEFCLVVVGQPRVAVAEAMERTVAAFPLAHGASISYGVASTAVSGAVSARHLFRRADAAQYRAKRARARARRSAAVPLADPTVTAERVLVAASTALAAPRQGTLPRLCALAASATEVLGGAEWAVLARVGGATDDGGAEAADAPADLVVVARGGVAADRSAGTRTVVAERGDWAVEIGASRTASTGPAVLTAVEAVLVLAAREGTVGGSVVVVDRPVGARQG</sequence>
<dbReference type="InterPro" id="IPR003018">
    <property type="entry name" value="GAF"/>
</dbReference>
<dbReference type="PANTHER" id="PTHR45138">
    <property type="entry name" value="REGULATORY COMPONENTS OF SENSORY TRANSDUCTION SYSTEM"/>
    <property type="match status" value="1"/>
</dbReference>
<dbReference type="InterPro" id="IPR043128">
    <property type="entry name" value="Rev_trsase/Diguanyl_cyclase"/>
</dbReference>
<dbReference type="Proteomes" id="UP000199012">
    <property type="component" value="Unassembled WGS sequence"/>
</dbReference>
<dbReference type="CDD" id="cd01949">
    <property type="entry name" value="GGDEF"/>
    <property type="match status" value="1"/>
</dbReference>
<gene>
    <name evidence="2" type="ORF">SAMN05421867_10798</name>
</gene>
<dbReference type="STRING" id="988821.SAMN05421867_10798"/>
<dbReference type="AlphaFoldDB" id="A0A1I0YH84"/>
<dbReference type="EMBL" id="FOKA01000007">
    <property type="protein sequence ID" value="SFB11523.1"/>
    <property type="molecule type" value="Genomic_DNA"/>
</dbReference>
<dbReference type="SMART" id="SM00065">
    <property type="entry name" value="GAF"/>
    <property type="match status" value="1"/>
</dbReference>
<dbReference type="Pfam" id="PF01590">
    <property type="entry name" value="GAF"/>
    <property type="match status" value="1"/>
</dbReference>
<evidence type="ECO:0000313" key="3">
    <source>
        <dbReference type="Proteomes" id="UP000199012"/>
    </source>
</evidence>
<dbReference type="GO" id="GO:1902201">
    <property type="term" value="P:negative regulation of bacterial-type flagellum-dependent cell motility"/>
    <property type="evidence" value="ECO:0007669"/>
    <property type="project" value="TreeGrafter"/>
</dbReference>
<dbReference type="Gene3D" id="3.30.450.40">
    <property type="match status" value="1"/>
</dbReference>
<dbReference type="GO" id="GO:0043709">
    <property type="term" value="P:cell adhesion involved in single-species biofilm formation"/>
    <property type="evidence" value="ECO:0007669"/>
    <property type="project" value="TreeGrafter"/>
</dbReference>
<dbReference type="Pfam" id="PF00990">
    <property type="entry name" value="GGDEF"/>
    <property type="match status" value="1"/>
</dbReference>
<dbReference type="NCBIfam" id="TIGR00254">
    <property type="entry name" value="GGDEF"/>
    <property type="match status" value="1"/>
</dbReference>
<evidence type="ECO:0000259" key="1">
    <source>
        <dbReference type="PROSITE" id="PS50887"/>
    </source>
</evidence>
<dbReference type="GO" id="GO:0005886">
    <property type="term" value="C:plasma membrane"/>
    <property type="evidence" value="ECO:0007669"/>
    <property type="project" value="TreeGrafter"/>
</dbReference>
<proteinExistence type="predicted"/>
<dbReference type="InterPro" id="IPR000160">
    <property type="entry name" value="GGDEF_dom"/>
</dbReference>
<dbReference type="GO" id="GO:0052621">
    <property type="term" value="F:diguanylate cyclase activity"/>
    <property type="evidence" value="ECO:0007669"/>
    <property type="project" value="TreeGrafter"/>
</dbReference>
<organism evidence="2 3">
    <name type="scientific">Cellulomonas marina</name>
    <dbReference type="NCBI Taxonomy" id="988821"/>
    <lineage>
        <taxon>Bacteria</taxon>
        <taxon>Bacillati</taxon>
        <taxon>Actinomycetota</taxon>
        <taxon>Actinomycetes</taxon>
        <taxon>Micrococcales</taxon>
        <taxon>Cellulomonadaceae</taxon>
        <taxon>Cellulomonas</taxon>
    </lineage>
</organism>
<dbReference type="InterPro" id="IPR029787">
    <property type="entry name" value="Nucleotide_cyclase"/>
</dbReference>
<name>A0A1I0YH84_9CELL</name>
<dbReference type="Gene3D" id="3.30.70.270">
    <property type="match status" value="1"/>
</dbReference>
<dbReference type="RefSeq" id="WP_275407336.1">
    <property type="nucleotide sequence ID" value="NZ_BONM01000008.1"/>
</dbReference>
<reference evidence="2 3" key="1">
    <citation type="submission" date="2016-10" db="EMBL/GenBank/DDBJ databases">
        <authorList>
            <person name="de Groot N.N."/>
        </authorList>
    </citation>
    <scope>NUCLEOTIDE SEQUENCE [LARGE SCALE GENOMIC DNA]</scope>
    <source>
        <strain evidence="2 3">CGMCC 4.6945</strain>
    </source>
</reference>
<protein>
    <submittedName>
        <fullName evidence="2">Diguanylate cyclase (GGDEF) domain-containing protein</fullName>
    </submittedName>
</protein>
<dbReference type="SMART" id="SM00267">
    <property type="entry name" value="GGDEF"/>
    <property type="match status" value="1"/>
</dbReference>